<dbReference type="EMBL" id="JAKZFC010000001">
    <property type="protein sequence ID" value="MCH7321388.1"/>
    <property type="molecule type" value="Genomic_DNA"/>
</dbReference>
<organism evidence="1 2">
    <name type="scientific">Solibacillus palustris</name>
    <dbReference type="NCBI Taxonomy" id="2908203"/>
    <lineage>
        <taxon>Bacteria</taxon>
        <taxon>Bacillati</taxon>
        <taxon>Bacillota</taxon>
        <taxon>Bacilli</taxon>
        <taxon>Bacillales</taxon>
        <taxon>Caryophanaceae</taxon>
        <taxon>Solibacillus</taxon>
    </lineage>
</organism>
<keyword evidence="2" id="KW-1185">Reference proteome</keyword>
<gene>
    <name evidence="1" type="ORF">LZ480_05730</name>
</gene>
<evidence type="ECO:0000313" key="2">
    <source>
        <dbReference type="Proteomes" id="UP001316087"/>
    </source>
</evidence>
<evidence type="ECO:0000313" key="1">
    <source>
        <dbReference type="EMBL" id="MCH7321388.1"/>
    </source>
</evidence>
<protein>
    <submittedName>
        <fullName evidence="1">Uncharacterized protein</fullName>
    </submittedName>
</protein>
<comment type="caution">
    <text evidence="1">The sequence shown here is derived from an EMBL/GenBank/DDBJ whole genome shotgun (WGS) entry which is preliminary data.</text>
</comment>
<proteinExistence type="predicted"/>
<sequence>MANLTKQEALQALNNSQFVGFTTATGNVIVKKSNRTNYDIFVYEDGNDEPSHYIGKITNVLATFNDKKSNKDFVIVEK</sequence>
<dbReference type="RefSeq" id="WP_241368417.1">
    <property type="nucleotide sequence ID" value="NZ_JAKZFC010000001.1"/>
</dbReference>
<dbReference type="Proteomes" id="UP001316087">
    <property type="component" value="Unassembled WGS sequence"/>
</dbReference>
<name>A0ABS9UAZ6_9BACL</name>
<reference evidence="1 2" key="1">
    <citation type="submission" date="2022-03" db="EMBL/GenBank/DDBJ databases">
        <authorList>
            <person name="Jo J.-H."/>
            <person name="Im W.-T."/>
        </authorList>
    </citation>
    <scope>NUCLEOTIDE SEQUENCE [LARGE SCALE GENOMIC DNA]</scope>
    <source>
        <strain evidence="1 2">MA9</strain>
    </source>
</reference>
<accession>A0ABS9UAZ6</accession>